<dbReference type="InterPro" id="IPR041916">
    <property type="entry name" value="Anti_sigma_zinc_sf"/>
</dbReference>
<gene>
    <name evidence="10" type="ORF">V5R04_12220</name>
</gene>
<dbReference type="NCBIfam" id="TIGR02937">
    <property type="entry name" value="sigma70-ECF"/>
    <property type="match status" value="1"/>
</dbReference>
<evidence type="ECO:0000256" key="1">
    <source>
        <dbReference type="ARBA" id="ARBA00010641"/>
    </source>
</evidence>
<dbReference type="Pfam" id="PF08281">
    <property type="entry name" value="Sigma70_r4_2"/>
    <property type="match status" value="1"/>
</dbReference>
<feature type="domain" description="RNA polymerase sigma-70 region 2" evidence="7">
    <location>
        <begin position="32"/>
        <end position="87"/>
    </location>
</feature>
<dbReference type="GO" id="GO:0003677">
    <property type="term" value="F:DNA binding"/>
    <property type="evidence" value="ECO:0007669"/>
    <property type="project" value="UniProtKB-KW"/>
</dbReference>
<dbReference type="InterPro" id="IPR014284">
    <property type="entry name" value="RNA_pol_sigma-70_dom"/>
</dbReference>
<dbReference type="SUPFAM" id="SSF88946">
    <property type="entry name" value="Sigma2 domain of RNA polymerase sigma factors"/>
    <property type="match status" value="1"/>
</dbReference>
<feature type="domain" description="Putative zinc-finger" evidence="9">
    <location>
        <begin position="196"/>
        <end position="229"/>
    </location>
</feature>
<feature type="compositionally biased region" description="Pro residues" evidence="6">
    <location>
        <begin position="413"/>
        <end position="460"/>
    </location>
</feature>
<dbReference type="GO" id="GO:0016987">
    <property type="term" value="F:sigma factor activity"/>
    <property type="evidence" value="ECO:0007669"/>
    <property type="project" value="UniProtKB-KW"/>
</dbReference>
<dbReference type="Gene3D" id="1.10.10.10">
    <property type="entry name" value="Winged helix-like DNA-binding domain superfamily/Winged helix DNA-binding domain"/>
    <property type="match status" value="1"/>
</dbReference>
<evidence type="ECO:0000313" key="10">
    <source>
        <dbReference type="EMBL" id="XBH20975.1"/>
    </source>
</evidence>
<reference evidence="10" key="1">
    <citation type="submission" date="2024-02" db="EMBL/GenBank/DDBJ databases">
        <title>Tomenella chthoni gen. nov. sp. nov., a member of the family Jonesiaceae isolated from bat guano.</title>
        <authorList>
            <person name="Miller S.L."/>
            <person name="King J."/>
            <person name="Sankaranarayanan K."/>
            <person name="Lawson P.A."/>
        </authorList>
    </citation>
    <scope>NUCLEOTIDE SEQUENCE</scope>
    <source>
        <strain evidence="10">BS-20</strain>
    </source>
</reference>
<dbReference type="Gene3D" id="1.10.1740.10">
    <property type="match status" value="1"/>
</dbReference>
<dbReference type="Gene3D" id="2.60.40.10">
    <property type="entry name" value="Immunoglobulins"/>
    <property type="match status" value="1"/>
</dbReference>
<feature type="compositionally biased region" description="Low complexity" evidence="6">
    <location>
        <begin position="377"/>
        <end position="398"/>
    </location>
</feature>
<dbReference type="InterPro" id="IPR013324">
    <property type="entry name" value="RNA_pol_sigma_r3/r4-like"/>
</dbReference>
<dbReference type="InterPro" id="IPR039425">
    <property type="entry name" value="RNA_pol_sigma-70-like"/>
</dbReference>
<dbReference type="InterPro" id="IPR036388">
    <property type="entry name" value="WH-like_DNA-bd_sf"/>
</dbReference>
<feature type="domain" description="RNA polymerase sigma factor 70 region 4 type 2" evidence="8">
    <location>
        <begin position="128"/>
        <end position="173"/>
    </location>
</feature>
<keyword evidence="4" id="KW-0238">DNA-binding</keyword>
<keyword evidence="5" id="KW-0804">Transcription</keyword>
<dbReference type="SUPFAM" id="SSF88659">
    <property type="entry name" value="Sigma3 and sigma4 domains of RNA polymerase sigma factors"/>
    <property type="match status" value="1"/>
</dbReference>
<name>A0AAU7DV78_9MICO</name>
<dbReference type="PANTHER" id="PTHR43133">
    <property type="entry name" value="RNA POLYMERASE ECF-TYPE SIGMA FACTO"/>
    <property type="match status" value="1"/>
</dbReference>
<dbReference type="Gene3D" id="1.10.10.1320">
    <property type="entry name" value="Anti-sigma factor, zinc-finger domain"/>
    <property type="match status" value="1"/>
</dbReference>
<accession>A0AAU7DV78</accession>
<dbReference type="AlphaFoldDB" id="A0AAU7DV78"/>
<dbReference type="GO" id="GO:0006352">
    <property type="term" value="P:DNA-templated transcription initiation"/>
    <property type="evidence" value="ECO:0007669"/>
    <property type="project" value="InterPro"/>
</dbReference>
<feature type="compositionally biased region" description="Low complexity" evidence="6">
    <location>
        <begin position="325"/>
        <end position="347"/>
    </location>
</feature>
<evidence type="ECO:0000259" key="7">
    <source>
        <dbReference type="Pfam" id="PF04542"/>
    </source>
</evidence>
<dbReference type="Pfam" id="PF04542">
    <property type="entry name" value="Sigma70_r2"/>
    <property type="match status" value="1"/>
</dbReference>
<dbReference type="InterPro" id="IPR007627">
    <property type="entry name" value="RNA_pol_sigma70_r2"/>
</dbReference>
<proteinExistence type="inferred from homology"/>
<keyword evidence="2" id="KW-0805">Transcription regulation</keyword>
<dbReference type="GO" id="GO:0005975">
    <property type="term" value="P:carbohydrate metabolic process"/>
    <property type="evidence" value="ECO:0007669"/>
    <property type="project" value="UniProtKB-ARBA"/>
</dbReference>
<dbReference type="Pfam" id="PF13490">
    <property type="entry name" value="zf-HC2"/>
    <property type="match status" value="1"/>
</dbReference>
<evidence type="ECO:0000259" key="8">
    <source>
        <dbReference type="Pfam" id="PF08281"/>
    </source>
</evidence>
<sequence>MSINSTLSLAEHSDAELIVRTRELDDAAYSTLWKRHNAAALSAARSITHRHDPEDMAQEAFVRILNAIRNGAGPEQGFRSYLYTTLRTISMAWSEKNQNTVDIDDQVNLLSDGSDLSTETADKSLTVTAFAALPSEWRTVLWYTEVEQMTPAEIAPILGMTPGAVAALSFRARNGLRQSWLQAHAAAPNPEASSECKWAHDSFAAYLRDTLSARRTERIQNHLVACFPCSTAFAELSEVNESLRGLLLPLALGVPATALFKSGVLAVPATSVISAVPAVAPVSWESIPAWLNSNRPVVTGVSAGAITLGAVGVALALFIPPTTVPQAQVPTSASSTAPAPSSNPTTPGQTTVATPDPTTEIPSQQPDVDTDTAAEDPAQPAERPTPPTATRHPALRPTQSPNPPPTGLAVLPQPIPTPPSVEGPSTPPPSPTATPKPTPTPVPPTPTPTPPVPTPTPPTAPAEVPVTVQSVSHNPQVVPALAGEGTPGATITVLTGGKELASTTVSEDETWQLTIPATAIQANVPYTFEVRQVTPSSATEVTQVLNTDGAATFSFVAPKWSHVAASTGVAAGSPNAIQSGGTIQVIGGNPGSPNSSIHFYFSGQQGSKMRVAINGAPQNTHDGEGDNLLVRTWTKRWTSQEAGLQVLEVYYEQAGNSGGESLRGPSARFNLNVSLK</sequence>
<dbReference type="EMBL" id="CP146203">
    <property type="protein sequence ID" value="XBH20975.1"/>
    <property type="molecule type" value="Genomic_DNA"/>
</dbReference>
<protein>
    <submittedName>
        <fullName evidence="10">Sigma-70 family RNA polymerase sigma factor</fullName>
    </submittedName>
</protein>
<evidence type="ECO:0000256" key="2">
    <source>
        <dbReference type="ARBA" id="ARBA00023015"/>
    </source>
</evidence>
<comment type="similarity">
    <text evidence="1">Belongs to the sigma-70 factor family. ECF subfamily.</text>
</comment>
<evidence type="ECO:0000259" key="9">
    <source>
        <dbReference type="Pfam" id="PF13490"/>
    </source>
</evidence>
<evidence type="ECO:0000256" key="3">
    <source>
        <dbReference type="ARBA" id="ARBA00023082"/>
    </source>
</evidence>
<evidence type="ECO:0000256" key="4">
    <source>
        <dbReference type="ARBA" id="ARBA00023125"/>
    </source>
</evidence>
<feature type="region of interest" description="Disordered" evidence="6">
    <location>
        <begin position="325"/>
        <end position="463"/>
    </location>
</feature>
<dbReference type="InterPro" id="IPR013325">
    <property type="entry name" value="RNA_pol_sigma_r2"/>
</dbReference>
<dbReference type="InterPro" id="IPR027383">
    <property type="entry name" value="Znf_put"/>
</dbReference>
<organism evidence="10">
    <name type="scientific">Jonesiaceae bacterium BS-20</name>
    <dbReference type="NCBI Taxonomy" id="3120821"/>
    <lineage>
        <taxon>Bacteria</taxon>
        <taxon>Bacillati</taxon>
        <taxon>Actinomycetota</taxon>
        <taxon>Actinomycetes</taxon>
        <taxon>Micrococcales</taxon>
        <taxon>Jonesiaceae</taxon>
    </lineage>
</organism>
<dbReference type="InterPro" id="IPR013783">
    <property type="entry name" value="Ig-like_fold"/>
</dbReference>
<evidence type="ECO:0000256" key="6">
    <source>
        <dbReference type="SAM" id="MobiDB-lite"/>
    </source>
</evidence>
<dbReference type="PANTHER" id="PTHR43133:SF8">
    <property type="entry name" value="RNA POLYMERASE SIGMA FACTOR HI_1459-RELATED"/>
    <property type="match status" value="1"/>
</dbReference>
<evidence type="ECO:0000256" key="5">
    <source>
        <dbReference type="ARBA" id="ARBA00023163"/>
    </source>
</evidence>
<dbReference type="InterPro" id="IPR013249">
    <property type="entry name" value="RNA_pol_sigma70_r4_t2"/>
</dbReference>
<keyword evidence="3" id="KW-0731">Sigma factor</keyword>
<feature type="compositionally biased region" description="Polar residues" evidence="6">
    <location>
        <begin position="348"/>
        <end position="367"/>
    </location>
</feature>